<comment type="caution">
    <text evidence="1">The sequence shown here is derived from an EMBL/GenBank/DDBJ whole genome shotgun (WGS) entry which is preliminary data.</text>
</comment>
<keyword evidence="1" id="KW-0808">Transferase</keyword>
<keyword evidence="1" id="KW-0548">Nucleotidyltransferase</keyword>
<dbReference type="GO" id="GO:0003964">
    <property type="term" value="F:RNA-directed DNA polymerase activity"/>
    <property type="evidence" value="ECO:0007669"/>
    <property type="project" value="UniProtKB-KW"/>
</dbReference>
<reference evidence="2" key="1">
    <citation type="journal article" date="2019" name="Plant Biotechnol. J.">
        <title>Genome sequencing of the Australian wild diploid species Gossypium australe highlights disease resistance and delayed gland morphogenesis.</title>
        <authorList>
            <person name="Cai Y."/>
            <person name="Cai X."/>
            <person name="Wang Q."/>
            <person name="Wang P."/>
            <person name="Zhang Y."/>
            <person name="Cai C."/>
            <person name="Xu Y."/>
            <person name="Wang K."/>
            <person name="Zhou Z."/>
            <person name="Wang C."/>
            <person name="Geng S."/>
            <person name="Li B."/>
            <person name="Dong Q."/>
            <person name="Hou Y."/>
            <person name="Wang H."/>
            <person name="Ai P."/>
            <person name="Liu Z."/>
            <person name="Yi F."/>
            <person name="Sun M."/>
            <person name="An G."/>
            <person name="Cheng J."/>
            <person name="Zhang Y."/>
            <person name="Shi Q."/>
            <person name="Xie Y."/>
            <person name="Shi X."/>
            <person name="Chang Y."/>
            <person name="Huang F."/>
            <person name="Chen Y."/>
            <person name="Hong S."/>
            <person name="Mi L."/>
            <person name="Sun Q."/>
            <person name="Zhang L."/>
            <person name="Zhou B."/>
            <person name="Peng R."/>
            <person name="Zhang X."/>
            <person name="Liu F."/>
        </authorList>
    </citation>
    <scope>NUCLEOTIDE SEQUENCE [LARGE SCALE GENOMIC DNA]</scope>
    <source>
        <strain evidence="2">cv. PA1801</strain>
    </source>
</reference>
<dbReference type="EMBL" id="SMMG02000005">
    <property type="protein sequence ID" value="KAA3475367.1"/>
    <property type="molecule type" value="Genomic_DNA"/>
</dbReference>
<name>A0A5B6W2P6_9ROSI</name>
<dbReference type="Proteomes" id="UP000325315">
    <property type="component" value="Unassembled WGS sequence"/>
</dbReference>
<dbReference type="OrthoDB" id="1932527at2759"/>
<evidence type="ECO:0000313" key="1">
    <source>
        <dbReference type="EMBL" id="KAA3475367.1"/>
    </source>
</evidence>
<organism evidence="1 2">
    <name type="scientific">Gossypium australe</name>
    <dbReference type="NCBI Taxonomy" id="47621"/>
    <lineage>
        <taxon>Eukaryota</taxon>
        <taxon>Viridiplantae</taxon>
        <taxon>Streptophyta</taxon>
        <taxon>Embryophyta</taxon>
        <taxon>Tracheophyta</taxon>
        <taxon>Spermatophyta</taxon>
        <taxon>Magnoliopsida</taxon>
        <taxon>eudicotyledons</taxon>
        <taxon>Gunneridae</taxon>
        <taxon>Pentapetalae</taxon>
        <taxon>rosids</taxon>
        <taxon>malvids</taxon>
        <taxon>Malvales</taxon>
        <taxon>Malvaceae</taxon>
        <taxon>Malvoideae</taxon>
        <taxon>Gossypium</taxon>
    </lineage>
</organism>
<sequence length="68" mass="7823">MGRKGFLALKLDMSKAYDYVEWSFPRRIIGLTSLCNVFPQYPKALACIQAMQMGLDLGIRAIEFERIH</sequence>
<gene>
    <name evidence="1" type="ORF">EPI10_025557</name>
</gene>
<proteinExistence type="predicted"/>
<keyword evidence="1" id="KW-0695">RNA-directed DNA polymerase</keyword>
<keyword evidence="2" id="KW-1185">Reference proteome</keyword>
<protein>
    <submittedName>
        <fullName evidence="1">Reverse transcriptase</fullName>
    </submittedName>
</protein>
<accession>A0A5B6W2P6</accession>
<evidence type="ECO:0000313" key="2">
    <source>
        <dbReference type="Proteomes" id="UP000325315"/>
    </source>
</evidence>
<dbReference type="AlphaFoldDB" id="A0A5B6W2P6"/>